<comment type="similarity">
    <text evidence="8">Belongs to the two pore domain potassium channel (TC 1.A.1.8) family.</text>
</comment>
<evidence type="ECO:0000256" key="3">
    <source>
        <dbReference type="ARBA" id="ARBA00022692"/>
    </source>
</evidence>
<dbReference type="Gene3D" id="1.10.287.70">
    <property type="match status" value="2"/>
</dbReference>
<sequence>MQQPTLSLPPSSCSGDDDTVWLGRGRSLDEEGAYDVEESDDDEVDDGGDGLLSEDDVDEPLLLSSSTSTASRARSTVGASWYSRNESSDSSASSRAAAASETRRELKSLGLYADATLVWVGVFLVLVYLVLGCVFYVATDNSLVIDGAVTRAFVDAFYFTTVTLSTVGYGDVHPEQQKSKLFTSVFILFGVIVVGYCVGVVVVELHEVQHHQTKEQLARAELELFEPASVIRDCADTEQPPIRRICTELRPVIKAALIMLLTIGIGMVIISLDNPQSSFADALYFASVSVTTVGYGDVRVHTTAGKVIVALYSIFATAAFAQALATIASFPIAYRQRRLQSQVLHQHGSHLARQDLNDVMFANRNASRPFITREEFTLRLLLRMNKITHEDVRACHRQFAVLDADHNLQLDPHDVRDKD</sequence>
<dbReference type="SUPFAM" id="SSF81324">
    <property type="entry name" value="Voltage-gated potassium channels"/>
    <property type="match status" value="2"/>
</dbReference>
<dbReference type="InterPro" id="IPR028325">
    <property type="entry name" value="VG_K_chnl"/>
</dbReference>
<evidence type="ECO:0000256" key="9">
    <source>
        <dbReference type="SAM" id="MobiDB-lite"/>
    </source>
</evidence>
<accession>F2UDU0</accession>
<comment type="subcellular location">
    <subcellularLocation>
        <location evidence="1">Membrane</location>
        <topology evidence="1">Multi-pass membrane protein</topology>
    </subcellularLocation>
</comment>
<dbReference type="GO" id="GO:0005249">
    <property type="term" value="F:voltage-gated potassium channel activity"/>
    <property type="evidence" value="ECO:0007669"/>
    <property type="project" value="InterPro"/>
</dbReference>
<evidence type="ECO:0000256" key="1">
    <source>
        <dbReference type="ARBA" id="ARBA00004141"/>
    </source>
</evidence>
<feature type="compositionally biased region" description="Polar residues" evidence="9">
    <location>
        <begin position="1"/>
        <end position="14"/>
    </location>
</feature>
<dbReference type="InParanoid" id="F2UDU0"/>
<evidence type="ECO:0000256" key="10">
    <source>
        <dbReference type="SAM" id="Phobius"/>
    </source>
</evidence>
<dbReference type="PRINTS" id="PR00169">
    <property type="entry name" value="KCHANNEL"/>
</dbReference>
<protein>
    <recommendedName>
        <fullName evidence="11">Potassium channel domain-containing protein</fullName>
    </recommendedName>
</protein>
<dbReference type="PANTHER" id="PTHR11537:SF254">
    <property type="entry name" value="POTASSIUM VOLTAGE-GATED CHANNEL PROTEIN SHAB"/>
    <property type="match status" value="1"/>
</dbReference>
<feature type="compositionally biased region" description="Acidic residues" evidence="9">
    <location>
        <begin position="30"/>
        <end position="59"/>
    </location>
</feature>
<dbReference type="RefSeq" id="XP_004992435.1">
    <property type="nucleotide sequence ID" value="XM_004992378.1"/>
</dbReference>
<dbReference type="OMA" id="YLVAKQE"/>
<dbReference type="Pfam" id="PF07885">
    <property type="entry name" value="Ion_trans_2"/>
    <property type="match status" value="2"/>
</dbReference>
<keyword evidence="3 8" id="KW-0812">Transmembrane</keyword>
<dbReference type="OrthoDB" id="415460at2759"/>
<dbReference type="GO" id="GO:0001508">
    <property type="term" value="P:action potential"/>
    <property type="evidence" value="ECO:0007669"/>
    <property type="project" value="TreeGrafter"/>
</dbReference>
<evidence type="ECO:0000256" key="6">
    <source>
        <dbReference type="ARBA" id="ARBA00023136"/>
    </source>
</evidence>
<evidence type="ECO:0000256" key="2">
    <source>
        <dbReference type="ARBA" id="ARBA00022448"/>
    </source>
</evidence>
<evidence type="ECO:0000313" key="12">
    <source>
        <dbReference type="EMBL" id="EGD74790.1"/>
    </source>
</evidence>
<keyword evidence="2 8" id="KW-0813">Transport</keyword>
<evidence type="ECO:0000256" key="8">
    <source>
        <dbReference type="RuleBase" id="RU003857"/>
    </source>
</evidence>
<keyword evidence="6 10" id="KW-0472">Membrane</keyword>
<feature type="transmembrane region" description="Helical" evidence="10">
    <location>
        <begin position="308"/>
        <end position="334"/>
    </location>
</feature>
<reference evidence="12" key="1">
    <citation type="submission" date="2009-08" db="EMBL/GenBank/DDBJ databases">
        <title>Annotation of Salpingoeca rosetta.</title>
        <authorList>
            <consortium name="The Broad Institute Genome Sequencing Platform"/>
            <person name="Russ C."/>
            <person name="Cuomo C."/>
            <person name="Burger G."/>
            <person name="Gray M.W."/>
            <person name="Holland P.W.H."/>
            <person name="King N."/>
            <person name="Lang F.B.F."/>
            <person name="Roger A.J."/>
            <person name="Ruiz-Trillo I."/>
            <person name="Young S.K."/>
            <person name="Zeng Q."/>
            <person name="Gargeya S."/>
            <person name="Alvarado L."/>
            <person name="Berlin A."/>
            <person name="Chapman S.B."/>
            <person name="Chen Z."/>
            <person name="Freedman E."/>
            <person name="Gellesch M."/>
            <person name="Goldberg J."/>
            <person name="Griggs A."/>
            <person name="Gujja S."/>
            <person name="Heilman E."/>
            <person name="Heiman D."/>
            <person name="Howarth C."/>
            <person name="Mehta T."/>
            <person name="Neiman D."/>
            <person name="Pearson M."/>
            <person name="Roberts A."/>
            <person name="Saif S."/>
            <person name="Shea T."/>
            <person name="Shenoy N."/>
            <person name="Sisk P."/>
            <person name="Stolte C."/>
            <person name="Sykes S."/>
            <person name="White J."/>
            <person name="Yandava C."/>
            <person name="Haas B."/>
            <person name="Nusbaum C."/>
            <person name="Birren B."/>
        </authorList>
    </citation>
    <scope>NUCLEOTIDE SEQUENCE [LARGE SCALE GENOMIC DNA]</scope>
    <source>
        <strain evidence="12">ATCC 50818</strain>
    </source>
</reference>
<feature type="region of interest" description="Disordered" evidence="9">
    <location>
        <begin position="1"/>
        <end position="69"/>
    </location>
</feature>
<dbReference type="InterPro" id="IPR003280">
    <property type="entry name" value="2pore_dom_K_chnl"/>
</dbReference>
<proteinExistence type="inferred from homology"/>
<feature type="transmembrane region" description="Helical" evidence="10">
    <location>
        <begin position="111"/>
        <end position="137"/>
    </location>
</feature>
<evidence type="ECO:0000259" key="11">
    <source>
        <dbReference type="Pfam" id="PF07885"/>
    </source>
</evidence>
<organism evidence="13">
    <name type="scientific">Salpingoeca rosetta (strain ATCC 50818 / BSB-021)</name>
    <dbReference type="NCBI Taxonomy" id="946362"/>
    <lineage>
        <taxon>Eukaryota</taxon>
        <taxon>Choanoflagellata</taxon>
        <taxon>Craspedida</taxon>
        <taxon>Salpingoecidae</taxon>
        <taxon>Salpingoeca</taxon>
    </lineage>
</organism>
<gene>
    <name evidence="12" type="ORF">PTSG_07023</name>
</gene>
<dbReference type="AlphaFoldDB" id="F2UDU0"/>
<evidence type="ECO:0000256" key="4">
    <source>
        <dbReference type="ARBA" id="ARBA00022989"/>
    </source>
</evidence>
<dbReference type="KEGG" id="sre:PTSG_07023"/>
<keyword evidence="4 10" id="KW-1133">Transmembrane helix</keyword>
<name>F2UDU0_SALR5</name>
<dbReference type="PRINTS" id="PR01333">
    <property type="entry name" value="2POREKCHANEL"/>
</dbReference>
<dbReference type="PANTHER" id="PTHR11537">
    <property type="entry name" value="VOLTAGE-GATED POTASSIUM CHANNEL"/>
    <property type="match status" value="1"/>
</dbReference>
<dbReference type="InterPro" id="IPR013099">
    <property type="entry name" value="K_chnl_dom"/>
</dbReference>
<evidence type="ECO:0000256" key="5">
    <source>
        <dbReference type="ARBA" id="ARBA00023065"/>
    </source>
</evidence>
<dbReference type="GO" id="GO:0008076">
    <property type="term" value="C:voltage-gated potassium channel complex"/>
    <property type="evidence" value="ECO:0007669"/>
    <property type="project" value="InterPro"/>
</dbReference>
<feature type="transmembrane region" description="Helical" evidence="10">
    <location>
        <begin position="149"/>
        <end position="169"/>
    </location>
</feature>
<evidence type="ECO:0000313" key="13">
    <source>
        <dbReference type="Proteomes" id="UP000007799"/>
    </source>
</evidence>
<dbReference type="Proteomes" id="UP000007799">
    <property type="component" value="Unassembled WGS sequence"/>
</dbReference>
<keyword evidence="5 8" id="KW-0406">Ion transport</keyword>
<feature type="transmembrane region" description="Helical" evidence="10">
    <location>
        <begin position="252"/>
        <end position="272"/>
    </location>
</feature>
<dbReference type="eggNOG" id="KOG1418">
    <property type="taxonomic scope" value="Eukaryota"/>
</dbReference>
<feature type="transmembrane region" description="Helical" evidence="10">
    <location>
        <begin position="181"/>
        <end position="203"/>
    </location>
</feature>
<keyword evidence="13" id="KW-1185">Reference proteome</keyword>
<evidence type="ECO:0000256" key="7">
    <source>
        <dbReference type="ARBA" id="ARBA00023303"/>
    </source>
</evidence>
<feature type="domain" description="Potassium channel" evidence="11">
    <location>
        <begin position="258"/>
        <end position="330"/>
    </location>
</feature>
<keyword evidence="7 8" id="KW-0407">Ion channel</keyword>
<dbReference type="GeneID" id="16073002"/>
<dbReference type="EMBL" id="GL832970">
    <property type="protein sequence ID" value="EGD74790.1"/>
    <property type="molecule type" value="Genomic_DNA"/>
</dbReference>
<feature type="domain" description="Potassium channel" evidence="11">
    <location>
        <begin position="124"/>
        <end position="203"/>
    </location>
</feature>